<dbReference type="AlphaFoldDB" id="A0A939G7P2"/>
<reference evidence="6 7" key="1">
    <citation type="submission" date="2021-03" db="EMBL/GenBank/DDBJ databases">
        <title>Fibrella sp. HMF5036 genome sequencing and assembly.</title>
        <authorList>
            <person name="Kang H."/>
            <person name="Kim H."/>
            <person name="Bae S."/>
            <person name="Joh K."/>
        </authorList>
    </citation>
    <scope>NUCLEOTIDE SEQUENCE [LARGE SCALE GENOMIC DNA]</scope>
    <source>
        <strain evidence="6 7">HMF5036</strain>
    </source>
</reference>
<sequence length="234" mass="25890">MKKQCMHIGKAMLSLLILLATLSAQAQVRFYTDPLFRGKSASFETSEYNTLGLGMAGNVSSVVIPNGYEVTIYDQPNLRGNSLRLTNNVPLFRIWNDRIQSARVSRIGGPHPPTPPTLPPTLPPVSGTDQVRIFDGRRYSGTDKDVTAGNHARLGPWTNRPSSVQVPRGYVVVLFDQPNFRGTSLRLAQNTESLADFGWDNRVQSMQVMQSGQPQPVRPQPVPVTRPLPSQRVN</sequence>
<dbReference type="InterPro" id="IPR001064">
    <property type="entry name" value="Beta/gamma_crystallin"/>
</dbReference>
<evidence type="ECO:0000256" key="1">
    <source>
        <dbReference type="ARBA" id="ARBA00009646"/>
    </source>
</evidence>
<comment type="caution">
    <text evidence="6">The sequence shown here is derived from an EMBL/GenBank/DDBJ whole genome shotgun (WGS) entry which is preliminary data.</text>
</comment>
<name>A0A939G7P2_9BACT</name>
<dbReference type="InterPro" id="IPR011024">
    <property type="entry name" value="G_crystallin-like"/>
</dbReference>
<keyword evidence="7" id="KW-1185">Reference proteome</keyword>
<evidence type="ECO:0000256" key="2">
    <source>
        <dbReference type="ARBA" id="ARBA00022737"/>
    </source>
</evidence>
<feature type="domain" description="Beta/gamma crystallin 'Greek key'" evidence="5">
    <location>
        <begin position="170"/>
        <end position="210"/>
    </location>
</feature>
<accession>A0A939G7P2</accession>
<dbReference type="EMBL" id="JAFMYU010000022">
    <property type="protein sequence ID" value="MBO0933724.1"/>
    <property type="molecule type" value="Genomic_DNA"/>
</dbReference>
<feature type="compositionally biased region" description="Pro residues" evidence="3">
    <location>
        <begin position="216"/>
        <end position="226"/>
    </location>
</feature>
<dbReference type="SMART" id="SM00247">
    <property type="entry name" value="XTALbg"/>
    <property type="match status" value="2"/>
</dbReference>
<evidence type="ECO:0000313" key="7">
    <source>
        <dbReference type="Proteomes" id="UP000664795"/>
    </source>
</evidence>
<comment type="similarity">
    <text evidence="1">Belongs to the beta/gamma-crystallin family.</text>
</comment>
<dbReference type="RefSeq" id="WP_207337691.1">
    <property type="nucleotide sequence ID" value="NZ_JAFMYU010000022.1"/>
</dbReference>
<keyword evidence="2" id="KW-0677">Repeat</keyword>
<evidence type="ECO:0000259" key="5">
    <source>
        <dbReference type="PROSITE" id="PS50915"/>
    </source>
</evidence>
<evidence type="ECO:0000313" key="6">
    <source>
        <dbReference type="EMBL" id="MBO0933724.1"/>
    </source>
</evidence>
<dbReference type="Pfam" id="PF00030">
    <property type="entry name" value="Crystall"/>
    <property type="match status" value="1"/>
</dbReference>
<feature type="compositionally biased region" description="Pro residues" evidence="3">
    <location>
        <begin position="110"/>
        <end position="123"/>
    </location>
</feature>
<feature type="region of interest" description="Disordered" evidence="3">
    <location>
        <begin position="208"/>
        <end position="234"/>
    </location>
</feature>
<feature type="chain" id="PRO_5037221096" description="Beta/gamma crystallin 'Greek key' domain-containing protein" evidence="4">
    <location>
        <begin position="27"/>
        <end position="234"/>
    </location>
</feature>
<keyword evidence="4" id="KW-0732">Signal</keyword>
<feature type="signal peptide" evidence="4">
    <location>
        <begin position="1"/>
        <end position="26"/>
    </location>
</feature>
<dbReference type="SUPFAM" id="SSF49695">
    <property type="entry name" value="gamma-Crystallin-like"/>
    <property type="match status" value="2"/>
</dbReference>
<protein>
    <recommendedName>
        <fullName evidence="5">Beta/gamma crystallin 'Greek key' domain-containing protein</fullName>
    </recommendedName>
</protein>
<dbReference type="Proteomes" id="UP000664795">
    <property type="component" value="Unassembled WGS sequence"/>
</dbReference>
<proteinExistence type="inferred from homology"/>
<feature type="region of interest" description="Disordered" evidence="3">
    <location>
        <begin position="106"/>
        <end position="125"/>
    </location>
</feature>
<dbReference type="PROSITE" id="PS50915">
    <property type="entry name" value="CRYSTALLIN_BETA_GAMMA"/>
    <property type="match status" value="1"/>
</dbReference>
<evidence type="ECO:0000256" key="3">
    <source>
        <dbReference type="SAM" id="MobiDB-lite"/>
    </source>
</evidence>
<evidence type="ECO:0000256" key="4">
    <source>
        <dbReference type="SAM" id="SignalP"/>
    </source>
</evidence>
<organism evidence="6 7">
    <name type="scientific">Fibrella aquatilis</name>
    <dbReference type="NCBI Taxonomy" id="2817059"/>
    <lineage>
        <taxon>Bacteria</taxon>
        <taxon>Pseudomonadati</taxon>
        <taxon>Bacteroidota</taxon>
        <taxon>Cytophagia</taxon>
        <taxon>Cytophagales</taxon>
        <taxon>Spirosomataceae</taxon>
        <taxon>Fibrella</taxon>
    </lineage>
</organism>
<dbReference type="Gene3D" id="2.60.20.10">
    <property type="entry name" value="Crystallins"/>
    <property type="match status" value="2"/>
</dbReference>
<gene>
    <name evidence="6" type="ORF">J2I48_22140</name>
</gene>